<evidence type="ECO:0000313" key="16">
    <source>
        <dbReference type="EMBL" id="SHE71108.1"/>
    </source>
</evidence>
<dbReference type="GO" id="GO:0006096">
    <property type="term" value="P:glycolytic process"/>
    <property type="evidence" value="ECO:0007669"/>
    <property type="project" value="UniProtKB-UniRule"/>
</dbReference>
<dbReference type="RefSeq" id="WP_072820209.1">
    <property type="nucleotide sequence ID" value="NZ_FQUJ01000004.1"/>
</dbReference>
<dbReference type="CDD" id="cd16010">
    <property type="entry name" value="iPGM"/>
    <property type="match status" value="1"/>
</dbReference>
<dbReference type="PIRSF" id="PIRSF001492">
    <property type="entry name" value="IPGAM"/>
    <property type="match status" value="1"/>
</dbReference>
<keyword evidence="7 9" id="KW-0464">Manganese</keyword>
<feature type="binding site" evidence="9 12">
    <location>
        <position position="346"/>
    </location>
    <ligand>
        <name>substrate</name>
    </ligand>
</feature>
<dbReference type="Proteomes" id="UP000184346">
    <property type="component" value="Unassembled WGS sequence"/>
</dbReference>
<dbReference type="SUPFAM" id="SSF53649">
    <property type="entry name" value="Alkaline phosphatase-like"/>
    <property type="match status" value="1"/>
</dbReference>
<proteinExistence type="inferred from homology"/>
<evidence type="ECO:0000256" key="10">
    <source>
        <dbReference type="NCBIfam" id="TIGR01307"/>
    </source>
</evidence>
<dbReference type="NCBIfam" id="TIGR01307">
    <property type="entry name" value="pgm_bpd_ind"/>
    <property type="match status" value="1"/>
</dbReference>
<keyword evidence="17" id="KW-1185">Reference proteome</keyword>
<feature type="binding site" evidence="9 12">
    <location>
        <position position="201"/>
    </location>
    <ligand>
        <name>substrate</name>
    </ligand>
</feature>
<dbReference type="InterPro" id="IPR036646">
    <property type="entry name" value="PGAM_B_sf"/>
</dbReference>
<evidence type="ECO:0000256" key="13">
    <source>
        <dbReference type="PIRSR" id="PIRSR001492-3"/>
    </source>
</evidence>
<dbReference type="FunFam" id="3.40.1450.10:FF:000002">
    <property type="entry name" value="2,3-bisphosphoglycerate-independent phosphoglycerate mutase"/>
    <property type="match status" value="1"/>
</dbReference>
<keyword evidence="5 9" id="KW-0479">Metal-binding</keyword>
<dbReference type="InterPro" id="IPR011258">
    <property type="entry name" value="BPG-indep_PGM_N"/>
</dbReference>
<evidence type="ECO:0000259" key="14">
    <source>
        <dbReference type="Pfam" id="PF01676"/>
    </source>
</evidence>
<comment type="pathway">
    <text evidence="3 9">Carbohydrate degradation; glycolysis; pyruvate from D-glyceraldehyde 3-phosphate: step 3/5.</text>
</comment>
<feature type="domain" description="BPG-independent PGAM N-terminal" evidence="15">
    <location>
        <begin position="89"/>
        <end position="309"/>
    </location>
</feature>
<evidence type="ECO:0000256" key="2">
    <source>
        <dbReference type="ARBA" id="ARBA00002315"/>
    </source>
</evidence>
<dbReference type="Pfam" id="PF06415">
    <property type="entry name" value="iPGM_N"/>
    <property type="match status" value="1"/>
</dbReference>
<dbReference type="SUPFAM" id="SSF64158">
    <property type="entry name" value="2,3-Bisphosphoglycerate-independent phosphoglycerate mutase, substrate-binding domain"/>
    <property type="match status" value="1"/>
</dbReference>
<dbReference type="EC" id="5.4.2.12" evidence="9 10"/>
<feature type="active site" description="Phosphoserine intermediate" evidence="9 11">
    <location>
        <position position="69"/>
    </location>
</feature>
<keyword evidence="6 9" id="KW-0324">Glycolysis</keyword>
<dbReference type="STRING" id="1121942.SAMN02745148_00926"/>
<dbReference type="Gene3D" id="3.40.720.10">
    <property type="entry name" value="Alkaline Phosphatase, subunit A"/>
    <property type="match status" value="1"/>
</dbReference>
<dbReference type="PANTHER" id="PTHR31637">
    <property type="entry name" value="2,3-BISPHOSPHOGLYCERATE-INDEPENDENT PHOSPHOGLYCERATE MUTASE"/>
    <property type="match status" value="1"/>
</dbReference>
<feature type="domain" description="Metalloenzyme" evidence="14">
    <location>
        <begin position="12"/>
        <end position="509"/>
    </location>
</feature>
<feature type="binding site" evidence="9 12">
    <location>
        <position position="130"/>
    </location>
    <ligand>
        <name>substrate</name>
    </ligand>
</feature>
<evidence type="ECO:0000256" key="3">
    <source>
        <dbReference type="ARBA" id="ARBA00004798"/>
    </source>
</evidence>
<feature type="binding site" evidence="9 12">
    <location>
        <position position="195"/>
    </location>
    <ligand>
        <name>substrate</name>
    </ligand>
</feature>
<dbReference type="Gene3D" id="3.40.1450.10">
    <property type="entry name" value="BPG-independent phosphoglycerate mutase, domain B"/>
    <property type="match status" value="1"/>
</dbReference>
<dbReference type="GO" id="GO:0004619">
    <property type="term" value="F:phosphoglycerate mutase activity"/>
    <property type="evidence" value="ECO:0007669"/>
    <property type="project" value="UniProtKB-UniRule"/>
</dbReference>
<feature type="binding site" evidence="9 13">
    <location>
        <position position="456"/>
    </location>
    <ligand>
        <name>Mn(2+)</name>
        <dbReference type="ChEBI" id="CHEBI:29035"/>
        <label>2</label>
    </ligand>
</feature>
<evidence type="ECO:0000259" key="15">
    <source>
        <dbReference type="Pfam" id="PF06415"/>
    </source>
</evidence>
<feature type="binding site" evidence="9 13">
    <location>
        <position position="69"/>
    </location>
    <ligand>
        <name>Mn(2+)</name>
        <dbReference type="ChEBI" id="CHEBI:29035"/>
        <label>2</label>
    </ligand>
</feature>
<keyword evidence="8 9" id="KW-0413">Isomerase</keyword>
<evidence type="ECO:0000256" key="5">
    <source>
        <dbReference type="ARBA" id="ARBA00022723"/>
    </source>
</evidence>
<sequence>MSNSPTSSRPRPVALIILDGYGHSDNPEHNAIAAARTPVMDALTQRYPSGLVHTDGKYVGLPQGQMGNSEVGHMNLGAGRIVYQDFTRITKAIEDDGLNDIAALTGPVDAAVEADRAVHLLGLLSPGGVHSHEEHILAMAEMAARRGAKRIYVHAFLDGRDTPPQSARDSLERTNAKLAELVGQNQGFVASIVGRYFAMDRDNRWERVEKAYRVITEGEGEYVAESAEAGLAAAYERGETDEFVAATSIRPQDDAVVMADGDAAIFMNFRADRARELTRAFVEDDFTGFKRQARPRLAGRGLVMLTEYAANIPADCAFPPSDLHNTLGEVIADRGMTQLRIAETEKYAHVTFFFSGGREAEFPGETRELIPSPQEVKTYDEKPEMSAVEVTDRLVAAIDAGTFDLIVCNYANGDMVGHTGKFDAAVKAVEVLDECVDRVVEAIERAGGECLITADHGNAEQMINPDTGAPQTAHTTFEVPLIYVTKRQVRLKEGGRLCDIAPTLLTMMGEAIPDEMTGDVLVEYS</sequence>
<dbReference type="HAMAP" id="MF_01038">
    <property type="entry name" value="GpmI"/>
    <property type="match status" value="1"/>
</dbReference>
<dbReference type="FunFam" id="3.40.720.10:FF:000001">
    <property type="entry name" value="2,3-bisphosphoglycerate-independent phosphoglycerate mutase"/>
    <property type="match status" value="1"/>
</dbReference>
<dbReference type="UniPathway" id="UPA00109">
    <property type="reaction ID" value="UER00186"/>
</dbReference>
<evidence type="ECO:0000256" key="1">
    <source>
        <dbReference type="ARBA" id="ARBA00000370"/>
    </source>
</evidence>
<name>A0A1M4VQA7_9GAMM</name>
<evidence type="ECO:0000256" key="11">
    <source>
        <dbReference type="PIRSR" id="PIRSR001492-1"/>
    </source>
</evidence>
<feature type="binding site" evidence="9 13">
    <location>
        <position position="418"/>
    </location>
    <ligand>
        <name>Mn(2+)</name>
        <dbReference type="ChEBI" id="CHEBI:29035"/>
        <label>1</label>
    </ligand>
</feature>
<evidence type="ECO:0000256" key="6">
    <source>
        <dbReference type="ARBA" id="ARBA00023152"/>
    </source>
</evidence>
<feature type="binding site" evidence="9 13">
    <location>
        <position position="414"/>
    </location>
    <ligand>
        <name>Mn(2+)</name>
        <dbReference type="ChEBI" id="CHEBI:29035"/>
        <label>1</label>
    </ligand>
</feature>
<evidence type="ECO:0000256" key="4">
    <source>
        <dbReference type="ARBA" id="ARBA00008819"/>
    </source>
</evidence>
<dbReference type="InterPro" id="IPR005995">
    <property type="entry name" value="Pgm_bpd_ind"/>
</dbReference>
<dbReference type="InterPro" id="IPR017850">
    <property type="entry name" value="Alkaline_phosphatase_core_sf"/>
</dbReference>
<protein>
    <recommendedName>
        <fullName evidence="9 10">2,3-bisphosphoglycerate-independent phosphoglycerate mutase</fullName>
        <shortName evidence="9">BPG-independent PGAM</shortName>
        <shortName evidence="9">Phosphoglyceromutase</shortName>
        <shortName evidence="9">iPGM</shortName>
        <ecNumber evidence="9 10">5.4.2.12</ecNumber>
    </recommendedName>
</protein>
<evidence type="ECO:0000313" key="17">
    <source>
        <dbReference type="Proteomes" id="UP000184346"/>
    </source>
</evidence>
<feature type="binding site" evidence="9 12">
    <location>
        <begin position="270"/>
        <end position="273"/>
    </location>
    <ligand>
        <name>substrate</name>
    </ligand>
</feature>
<feature type="binding site" evidence="9 12">
    <location>
        <begin position="160"/>
        <end position="161"/>
    </location>
    <ligand>
        <name>substrate</name>
    </ligand>
</feature>
<dbReference type="PANTHER" id="PTHR31637:SF0">
    <property type="entry name" value="2,3-BISPHOSPHOGLYCERATE-INDEPENDENT PHOSPHOGLYCERATE MUTASE"/>
    <property type="match status" value="1"/>
</dbReference>
<comment type="cofactor">
    <cofactor evidence="9">
        <name>Mn(2+)</name>
        <dbReference type="ChEBI" id="CHEBI:29035"/>
    </cofactor>
    <text evidence="9">Binds 2 manganese ions per subunit.</text>
</comment>
<evidence type="ECO:0000256" key="8">
    <source>
        <dbReference type="ARBA" id="ARBA00023235"/>
    </source>
</evidence>
<dbReference type="OrthoDB" id="9800863at2"/>
<feature type="binding site" evidence="9 13">
    <location>
        <position position="455"/>
    </location>
    <ligand>
        <name>Mn(2+)</name>
        <dbReference type="ChEBI" id="CHEBI:29035"/>
        <label>2</label>
    </ligand>
</feature>
<dbReference type="GO" id="GO:0006007">
    <property type="term" value="P:glucose catabolic process"/>
    <property type="evidence" value="ECO:0007669"/>
    <property type="project" value="InterPro"/>
</dbReference>
<comment type="subunit">
    <text evidence="9">Monomer.</text>
</comment>
<comment type="function">
    <text evidence="2 9">Catalyzes the interconversion of 2-phosphoglycerate and 3-phosphoglycerate.</text>
</comment>
<reference evidence="16 17" key="1">
    <citation type="submission" date="2016-11" db="EMBL/GenBank/DDBJ databases">
        <authorList>
            <person name="Jaros S."/>
            <person name="Januszkiewicz K."/>
            <person name="Wedrychowicz H."/>
        </authorList>
    </citation>
    <scope>NUCLEOTIDE SEQUENCE [LARGE SCALE GENOMIC DNA]</scope>
    <source>
        <strain evidence="16 17">DSM 19980</strain>
    </source>
</reference>
<evidence type="ECO:0000256" key="9">
    <source>
        <dbReference type="HAMAP-Rule" id="MF_01038"/>
    </source>
</evidence>
<gene>
    <name evidence="9" type="primary">gpmI</name>
    <name evidence="16" type="ORF">SAMN02745148_00926</name>
</gene>
<dbReference type="GO" id="GO:0030145">
    <property type="term" value="F:manganese ion binding"/>
    <property type="evidence" value="ECO:0007669"/>
    <property type="project" value="UniProtKB-UniRule"/>
</dbReference>
<dbReference type="Pfam" id="PF01676">
    <property type="entry name" value="Metalloenzyme"/>
    <property type="match status" value="1"/>
</dbReference>
<feature type="binding site" evidence="9 13">
    <location>
        <position position="474"/>
    </location>
    <ligand>
        <name>Mn(2+)</name>
        <dbReference type="ChEBI" id="CHEBI:29035"/>
        <label>1</label>
    </ligand>
</feature>
<feature type="binding site" evidence="9 13">
    <location>
        <position position="19"/>
    </location>
    <ligand>
        <name>Mn(2+)</name>
        <dbReference type="ChEBI" id="CHEBI:29035"/>
        <label>2</label>
    </ligand>
</feature>
<evidence type="ECO:0000256" key="7">
    <source>
        <dbReference type="ARBA" id="ARBA00023211"/>
    </source>
</evidence>
<comment type="similarity">
    <text evidence="4 9">Belongs to the BPG-independent phosphoglycerate mutase family.</text>
</comment>
<dbReference type="InterPro" id="IPR006124">
    <property type="entry name" value="Metalloenzyme"/>
</dbReference>
<evidence type="ECO:0000256" key="12">
    <source>
        <dbReference type="PIRSR" id="PIRSR001492-2"/>
    </source>
</evidence>
<dbReference type="GO" id="GO:0005829">
    <property type="term" value="C:cytosol"/>
    <property type="evidence" value="ECO:0007669"/>
    <property type="project" value="TreeGrafter"/>
</dbReference>
<comment type="catalytic activity">
    <reaction evidence="1 9">
        <text>(2R)-2-phosphoglycerate = (2R)-3-phosphoglycerate</text>
        <dbReference type="Rhea" id="RHEA:15901"/>
        <dbReference type="ChEBI" id="CHEBI:58272"/>
        <dbReference type="ChEBI" id="CHEBI:58289"/>
        <dbReference type="EC" id="5.4.2.12"/>
    </reaction>
</comment>
<dbReference type="AlphaFoldDB" id="A0A1M4VQA7"/>
<accession>A0A1M4VQA7</accession>
<organism evidence="16 17">
    <name type="scientific">Modicisalibacter ilicicola DSM 19980</name>
    <dbReference type="NCBI Taxonomy" id="1121942"/>
    <lineage>
        <taxon>Bacteria</taxon>
        <taxon>Pseudomonadati</taxon>
        <taxon>Pseudomonadota</taxon>
        <taxon>Gammaproteobacteria</taxon>
        <taxon>Oceanospirillales</taxon>
        <taxon>Halomonadaceae</taxon>
        <taxon>Modicisalibacter</taxon>
    </lineage>
</organism>
<dbReference type="EMBL" id="FQUJ01000004">
    <property type="protein sequence ID" value="SHE71108.1"/>
    <property type="molecule type" value="Genomic_DNA"/>
</dbReference>